<keyword evidence="1" id="KW-0812">Transmembrane</keyword>
<dbReference type="EMBL" id="JQBP01000003">
    <property type="protein sequence ID" value="KRN74964.1"/>
    <property type="molecule type" value="Genomic_DNA"/>
</dbReference>
<accession>A0A0R2JLM6</accession>
<dbReference type="Pfam" id="PF13473">
    <property type="entry name" value="Cupredoxin_1"/>
    <property type="match status" value="1"/>
</dbReference>
<comment type="caution">
    <text evidence="3">The sequence shown here is derived from an EMBL/GenBank/DDBJ whole genome shotgun (WGS) entry which is preliminary data.</text>
</comment>
<dbReference type="PATRIC" id="fig|1616.3.peg.739"/>
<dbReference type="AlphaFoldDB" id="A0A0R2JLM6"/>
<dbReference type="STRING" id="1616.IV73_GL000719"/>
<evidence type="ECO:0000259" key="2">
    <source>
        <dbReference type="Pfam" id="PF13473"/>
    </source>
</evidence>
<reference evidence="3 4" key="1">
    <citation type="journal article" date="2015" name="Genome Announc.">
        <title>Expanding the biotechnology potential of lactobacilli through comparative genomics of 213 strains and associated genera.</title>
        <authorList>
            <person name="Sun Z."/>
            <person name="Harris H.M."/>
            <person name="McCann A."/>
            <person name="Guo C."/>
            <person name="Argimon S."/>
            <person name="Zhang W."/>
            <person name="Yang X."/>
            <person name="Jeffery I.B."/>
            <person name="Cooney J.C."/>
            <person name="Kagawa T.F."/>
            <person name="Liu W."/>
            <person name="Song Y."/>
            <person name="Salvetti E."/>
            <person name="Wrobel A."/>
            <person name="Rasinkangas P."/>
            <person name="Parkhill J."/>
            <person name="Rea M.C."/>
            <person name="O'Sullivan O."/>
            <person name="Ritari J."/>
            <person name="Douillard F.P."/>
            <person name="Paul Ross R."/>
            <person name="Yang R."/>
            <person name="Briner A.E."/>
            <person name="Felis G.E."/>
            <person name="de Vos W.M."/>
            <person name="Barrangou R."/>
            <person name="Klaenhammer T.R."/>
            <person name="Caufield P.W."/>
            <person name="Cui Y."/>
            <person name="Zhang H."/>
            <person name="O'Toole P.W."/>
        </authorList>
    </citation>
    <scope>NUCLEOTIDE SEQUENCE [LARGE SCALE GENOMIC DNA]</scope>
    <source>
        <strain evidence="3 4">DSM 20593</strain>
    </source>
</reference>
<dbReference type="SUPFAM" id="SSF49503">
    <property type="entry name" value="Cupredoxins"/>
    <property type="match status" value="1"/>
</dbReference>
<gene>
    <name evidence="3" type="ORF">IV73_GL000719</name>
</gene>
<evidence type="ECO:0000256" key="1">
    <source>
        <dbReference type="SAM" id="Phobius"/>
    </source>
</evidence>
<sequence>MMIKVIVGIVGIIFIIGIVWWFFGKHQVAESTAVIEGQKQRIKINVDGGYSPEKVVLKQNVPAELIFTRKDASSCLDHVVFPDLGINQALPKDQPVTVKIDTKEAGDYNWACGMNMFHGQLKIEPEA</sequence>
<protein>
    <recommendedName>
        <fullName evidence="2">EfeO-type cupredoxin-like domain-containing protein</fullName>
    </recommendedName>
</protein>
<dbReference type="InterPro" id="IPR028096">
    <property type="entry name" value="EfeO_Cupredoxin"/>
</dbReference>
<keyword evidence="1" id="KW-1133">Transmembrane helix</keyword>
<dbReference type="Gene3D" id="2.60.40.420">
    <property type="entry name" value="Cupredoxins - blue copper proteins"/>
    <property type="match status" value="1"/>
</dbReference>
<evidence type="ECO:0000313" key="4">
    <source>
        <dbReference type="Proteomes" id="UP000051655"/>
    </source>
</evidence>
<evidence type="ECO:0000313" key="3">
    <source>
        <dbReference type="EMBL" id="KRN74964.1"/>
    </source>
</evidence>
<feature type="domain" description="EfeO-type cupredoxin-like" evidence="2">
    <location>
        <begin position="15"/>
        <end position="121"/>
    </location>
</feature>
<keyword evidence="4" id="KW-1185">Reference proteome</keyword>
<proteinExistence type="predicted"/>
<dbReference type="OrthoDB" id="9800141at2"/>
<name>A0A0R2JLM6_9LACO</name>
<keyword evidence="1" id="KW-0472">Membrane</keyword>
<feature type="transmembrane region" description="Helical" evidence="1">
    <location>
        <begin position="5"/>
        <end position="23"/>
    </location>
</feature>
<organism evidence="3 4">
    <name type="scientific">Weissella kandleri</name>
    <dbReference type="NCBI Taxonomy" id="1616"/>
    <lineage>
        <taxon>Bacteria</taxon>
        <taxon>Bacillati</taxon>
        <taxon>Bacillota</taxon>
        <taxon>Bacilli</taxon>
        <taxon>Lactobacillales</taxon>
        <taxon>Lactobacillaceae</taxon>
        <taxon>Weissella</taxon>
    </lineage>
</organism>
<dbReference type="Proteomes" id="UP000051655">
    <property type="component" value="Unassembled WGS sequence"/>
</dbReference>
<dbReference type="InterPro" id="IPR008972">
    <property type="entry name" value="Cupredoxin"/>
</dbReference>